<name>A0A284VU28_9EURY</name>
<keyword evidence="6" id="KW-0408">Iron</keyword>
<dbReference type="AlphaFoldDB" id="A0A284VU28"/>
<dbReference type="PANTHER" id="PTHR43687:SF6">
    <property type="entry name" value="L-ASPARTATE SEMIALDEHYDE SULFURTRANSFERASE IRON-SULFUR SUBUNIT"/>
    <property type="match status" value="1"/>
</dbReference>
<dbReference type="RefSeq" id="WP_096207308.1">
    <property type="nucleotide sequence ID" value="NZ_FZMP01000240.1"/>
</dbReference>
<sequence>MAVKKYESKGAALTIEVDEDKCIGAGECVNVCPTNVYDLVEGKSKATRVDDCIECCACVDACPTKAIKHSSC</sequence>
<dbReference type="InterPro" id="IPR050572">
    <property type="entry name" value="Fe-S_Ferredoxin"/>
</dbReference>
<organism evidence="9 10">
    <name type="scientific">Candidatus Methanoperedens nitratireducens</name>
    <dbReference type="NCBI Taxonomy" id="1392998"/>
    <lineage>
        <taxon>Archaea</taxon>
        <taxon>Methanobacteriati</taxon>
        <taxon>Methanobacteriota</taxon>
        <taxon>Stenosarchaea group</taxon>
        <taxon>Methanomicrobia</taxon>
        <taxon>Methanosarcinales</taxon>
        <taxon>ANME-2 cluster</taxon>
        <taxon>Candidatus Methanoperedentaceae</taxon>
        <taxon>Candidatus Methanoperedens</taxon>
    </lineage>
</organism>
<dbReference type="SUPFAM" id="SSF54862">
    <property type="entry name" value="4Fe-4S ferredoxins"/>
    <property type="match status" value="1"/>
</dbReference>
<keyword evidence="10" id="KW-1185">Reference proteome</keyword>
<evidence type="ECO:0000256" key="5">
    <source>
        <dbReference type="ARBA" id="ARBA00022982"/>
    </source>
</evidence>
<dbReference type="Pfam" id="PF13237">
    <property type="entry name" value="Fer4_10"/>
    <property type="match status" value="1"/>
</dbReference>
<evidence type="ECO:0000256" key="4">
    <source>
        <dbReference type="ARBA" id="ARBA00022737"/>
    </source>
</evidence>
<keyword evidence="5" id="KW-0249">Electron transport</keyword>
<dbReference type="GO" id="GO:0046872">
    <property type="term" value="F:metal ion binding"/>
    <property type="evidence" value="ECO:0007669"/>
    <property type="project" value="UniProtKB-KW"/>
</dbReference>
<evidence type="ECO:0000256" key="3">
    <source>
        <dbReference type="ARBA" id="ARBA00022723"/>
    </source>
</evidence>
<evidence type="ECO:0000313" key="10">
    <source>
        <dbReference type="Proteomes" id="UP000218615"/>
    </source>
</evidence>
<keyword evidence="7" id="KW-0411">Iron-sulfur</keyword>
<dbReference type="Proteomes" id="UP000218615">
    <property type="component" value="Unassembled WGS sequence"/>
</dbReference>
<evidence type="ECO:0000256" key="1">
    <source>
        <dbReference type="ARBA" id="ARBA00022448"/>
    </source>
</evidence>
<gene>
    <name evidence="9" type="ORF">MNV_90004</name>
</gene>
<dbReference type="STRING" id="1392998.ANME2D_03017"/>
<dbReference type="Gene3D" id="3.30.70.20">
    <property type="match status" value="1"/>
</dbReference>
<evidence type="ECO:0000256" key="6">
    <source>
        <dbReference type="ARBA" id="ARBA00023004"/>
    </source>
</evidence>
<dbReference type="InterPro" id="IPR017896">
    <property type="entry name" value="4Fe4S_Fe-S-bd"/>
</dbReference>
<dbReference type="EMBL" id="FZMP01000240">
    <property type="protein sequence ID" value="SNQ62790.1"/>
    <property type="molecule type" value="Genomic_DNA"/>
</dbReference>
<dbReference type="PROSITE" id="PS51379">
    <property type="entry name" value="4FE4S_FER_2"/>
    <property type="match status" value="2"/>
</dbReference>
<evidence type="ECO:0000259" key="8">
    <source>
        <dbReference type="PROSITE" id="PS51379"/>
    </source>
</evidence>
<reference evidence="10" key="1">
    <citation type="submission" date="2017-06" db="EMBL/GenBank/DDBJ databases">
        <authorList>
            <person name="Cremers G."/>
        </authorList>
    </citation>
    <scope>NUCLEOTIDE SEQUENCE [LARGE SCALE GENOMIC DNA]</scope>
</reference>
<dbReference type="PANTHER" id="PTHR43687">
    <property type="entry name" value="ADENYLYLSULFATE REDUCTASE, BETA SUBUNIT"/>
    <property type="match status" value="1"/>
</dbReference>
<proteinExistence type="predicted"/>
<accession>A0A284VU28</accession>
<feature type="domain" description="4Fe-4S ferredoxin-type" evidence="8">
    <location>
        <begin position="13"/>
        <end position="42"/>
    </location>
</feature>
<protein>
    <submittedName>
        <fullName evidence="9">4Fe-4S ferredoxin, iron-sulpur binding domain-containing protein</fullName>
    </submittedName>
</protein>
<evidence type="ECO:0000256" key="2">
    <source>
        <dbReference type="ARBA" id="ARBA00022485"/>
    </source>
</evidence>
<keyword evidence="3" id="KW-0479">Metal-binding</keyword>
<evidence type="ECO:0000256" key="7">
    <source>
        <dbReference type="ARBA" id="ARBA00023014"/>
    </source>
</evidence>
<dbReference type="GO" id="GO:0051539">
    <property type="term" value="F:4 iron, 4 sulfur cluster binding"/>
    <property type="evidence" value="ECO:0007669"/>
    <property type="project" value="UniProtKB-KW"/>
</dbReference>
<feature type="domain" description="4Fe-4S ferredoxin-type" evidence="8">
    <location>
        <begin position="43"/>
        <end position="72"/>
    </location>
</feature>
<evidence type="ECO:0000313" key="9">
    <source>
        <dbReference type="EMBL" id="SNQ62790.1"/>
    </source>
</evidence>
<keyword evidence="1" id="KW-0813">Transport</keyword>
<keyword evidence="2" id="KW-0004">4Fe-4S</keyword>
<keyword evidence="4" id="KW-0677">Repeat</keyword>